<dbReference type="EMBL" id="LAZR01001611">
    <property type="protein sequence ID" value="KKN42009.1"/>
    <property type="molecule type" value="Genomic_DNA"/>
</dbReference>
<comment type="caution">
    <text evidence="1">The sequence shown here is derived from an EMBL/GenBank/DDBJ whole genome shotgun (WGS) entry which is preliminary data.</text>
</comment>
<reference evidence="1" key="1">
    <citation type="journal article" date="2015" name="Nature">
        <title>Complex archaea that bridge the gap between prokaryotes and eukaryotes.</title>
        <authorList>
            <person name="Spang A."/>
            <person name="Saw J.H."/>
            <person name="Jorgensen S.L."/>
            <person name="Zaremba-Niedzwiedzka K."/>
            <person name="Martijn J."/>
            <person name="Lind A.E."/>
            <person name="van Eijk R."/>
            <person name="Schleper C."/>
            <person name="Guy L."/>
            <person name="Ettema T.J."/>
        </authorList>
    </citation>
    <scope>NUCLEOTIDE SEQUENCE</scope>
</reference>
<protein>
    <submittedName>
        <fullName evidence="1">Uncharacterized protein</fullName>
    </submittedName>
</protein>
<dbReference type="Pfam" id="PF12691">
    <property type="entry name" value="Phage_tail_terminator_6"/>
    <property type="match status" value="1"/>
</dbReference>
<evidence type="ECO:0000313" key="1">
    <source>
        <dbReference type="EMBL" id="KKN42009.1"/>
    </source>
</evidence>
<gene>
    <name evidence="1" type="ORF">LCGC14_0717690</name>
</gene>
<proteinExistence type="predicted"/>
<accession>A0A0F9QHP6</accession>
<dbReference type="InterPro" id="IPR024411">
    <property type="entry name" value="Tail_terminator_phage"/>
</dbReference>
<organism evidence="1">
    <name type="scientific">marine sediment metagenome</name>
    <dbReference type="NCBI Taxonomy" id="412755"/>
    <lineage>
        <taxon>unclassified sequences</taxon>
        <taxon>metagenomes</taxon>
        <taxon>ecological metagenomes</taxon>
    </lineage>
</organism>
<name>A0A0F9QHP6_9ZZZZ</name>
<dbReference type="AlphaFoldDB" id="A0A0F9QHP6"/>
<sequence length="128" mass="14009">MGNVATDIGAMLIDEGVGTLGTDLFIGSKPANVDACVVVFPSGGSDPEPDYNYERPRVQVYVRGPKEDFLAPANKAEAVKTALKSKTDITKNGVRYVTIWQEGDVIHLGMDENGRHQFTVNFRIHRTT</sequence>